<sequence length="553" mass="65458">MKILFEEYRYKPEELPSLEGIDPIELKDGDVKLPYVGYYYDVASAETIFILPKVFIVDNLAFKRYDPKRLCKSQSEKEPLSADDQAFLFRLSAWLYQAIALFNERHPSNEITSQRSLAGVVGHKGKDGVTLLDHVLSLLRFNREHQSLFTYIATIKHTGQHRIHWTKTIRTTTPLVNGKTPYYLECRTKDKTIDYDEELICLFYSTLDYLKQSYHFVVQRHLNYKTEKPHRIANMIECGKGTRYLRKIRGKYFKDELVQLWNLLYAFYERAEEVAQKRVPNERLLVRNFNIVFEDMIDCLIGDSELPKGLKEQKDGKIIDHIYRDKSLVDDDDIYFIGDSKYYKEGNSFDENSRYKQITYAKNVIQYNIDLFNRQEESGYLRYRDELTEGYNPTPNFFIRGFIDPEDLSYADSKLTKEDKEHYSYHFENRLFDRDTLLVLTYDINFLYVLSAYVQSRGYSASVDRFLRDLFRQDIIAAYKDKYEFYQIELEGISKEEFVASNFKLLIGKMFQTKEGKLILALEKENEESKLIKTLSEKTIPRQEIDLKYLGSH</sequence>
<comment type="caution">
    <text evidence="1">The sequence shown here is derived from an EMBL/GenBank/DDBJ whole genome shotgun (WGS) entry which is preliminary data.</text>
</comment>
<dbReference type="STRING" id="596327.PORUE0001_1196"/>
<keyword evidence="2" id="KW-1185">Reference proteome</keyword>
<dbReference type="RefSeq" id="WP_007364872.1">
    <property type="nucleotide sequence ID" value="NZ_ACLR01000088.1"/>
</dbReference>
<accession>C2MAC2</accession>
<name>C2MAC2_9PORP</name>
<proteinExistence type="predicted"/>
<dbReference type="AlphaFoldDB" id="C2MAC2"/>
<dbReference type="GO" id="GO:0004519">
    <property type="term" value="F:endonuclease activity"/>
    <property type="evidence" value="ECO:0007669"/>
    <property type="project" value="UniProtKB-KW"/>
</dbReference>
<dbReference type="EMBL" id="ACLR01000088">
    <property type="protein sequence ID" value="EEK17297.1"/>
    <property type="molecule type" value="Genomic_DNA"/>
</dbReference>
<evidence type="ECO:0000313" key="1">
    <source>
        <dbReference type="EMBL" id="EEK17297.1"/>
    </source>
</evidence>
<keyword evidence="1" id="KW-0540">Nuclease</keyword>
<reference evidence="1 2" key="1">
    <citation type="submission" date="2009-04" db="EMBL/GenBank/DDBJ databases">
        <authorList>
            <person name="Sebastian Y."/>
            <person name="Madupu R."/>
            <person name="Durkin A.S."/>
            <person name="Torralba M."/>
            <person name="Methe B."/>
            <person name="Sutton G.G."/>
            <person name="Strausberg R.L."/>
            <person name="Nelson K.E."/>
        </authorList>
    </citation>
    <scope>NUCLEOTIDE SEQUENCE [LARGE SCALE GENOMIC DNA]</scope>
    <source>
        <strain evidence="1 2">60-3</strain>
    </source>
</reference>
<keyword evidence="1" id="KW-0378">Hydrolase</keyword>
<gene>
    <name evidence="1" type="ORF">PORUE0001_1196</name>
</gene>
<evidence type="ECO:0000313" key="2">
    <source>
        <dbReference type="Proteomes" id="UP000003303"/>
    </source>
</evidence>
<keyword evidence="1" id="KW-0255">Endonuclease</keyword>
<dbReference type="OrthoDB" id="922993at2"/>
<dbReference type="eggNOG" id="ENOG502ZB8U">
    <property type="taxonomic scope" value="Bacteria"/>
</dbReference>
<dbReference type="Proteomes" id="UP000003303">
    <property type="component" value="Unassembled WGS sequence"/>
</dbReference>
<organism evidence="1 2">
    <name type="scientific">Porphyromonas uenonis 60-3</name>
    <dbReference type="NCBI Taxonomy" id="596327"/>
    <lineage>
        <taxon>Bacteria</taxon>
        <taxon>Pseudomonadati</taxon>
        <taxon>Bacteroidota</taxon>
        <taxon>Bacteroidia</taxon>
        <taxon>Bacteroidales</taxon>
        <taxon>Porphyromonadaceae</taxon>
        <taxon>Porphyromonas</taxon>
    </lineage>
</organism>
<protein>
    <submittedName>
        <fullName evidence="1">LlaJI restriction endonuclease</fullName>
    </submittedName>
</protein>